<dbReference type="EMBL" id="QTKU01000002">
    <property type="protein sequence ID" value="MBS8260347.1"/>
    <property type="molecule type" value="Genomic_DNA"/>
</dbReference>
<protein>
    <submittedName>
        <fullName evidence="3">Uncharacterized protein</fullName>
    </submittedName>
</protein>
<dbReference type="Proteomes" id="UP000705379">
    <property type="component" value="Unassembled WGS sequence"/>
</dbReference>
<gene>
    <name evidence="3" type="ORF">DYI23_08975</name>
    <name evidence="2" type="ORF">IG617_08335</name>
</gene>
<reference evidence="2 4" key="2">
    <citation type="submission" date="2020-09" db="EMBL/GenBank/DDBJ databases">
        <title>The genome sequence of type strain Labrenzia polysiphoniae KACC 19711.</title>
        <authorList>
            <person name="Liu Y."/>
        </authorList>
    </citation>
    <scope>NUCLEOTIDE SEQUENCE [LARGE SCALE GENOMIC DNA]</scope>
    <source>
        <strain evidence="2 4">KACC 19711</strain>
    </source>
</reference>
<name>A0A927Q533_9HYPH</name>
<dbReference type="RefSeq" id="WP_192108765.1">
    <property type="nucleotide sequence ID" value="NZ_JACYXJ010000003.1"/>
</dbReference>
<feature type="region of interest" description="Disordered" evidence="1">
    <location>
        <begin position="1"/>
        <end position="154"/>
    </location>
</feature>
<comment type="caution">
    <text evidence="3">The sequence shown here is derived from an EMBL/GenBank/DDBJ whole genome shotgun (WGS) entry which is preliminary data.</text>
</comment>
<evidence type="ECO:0000256" key="1">
    <source>
        <dbReference type="SAM" id="MobiDB-lite"/>
    </source>
</evidence>
<sequence length="154" mass="15812">MMSIGSAPPPPQQTMQSQLTAQVEAGEITSEDSDAMLAALEAIHDDMAPEGGPSSTPPSKEEMQEKMEGLLSDQVDAGTLTQEQADELSAMFESGEMGPPPPPPPGGEASGSDSSSEDLVALLLEELTSSTSSYSESGDSTSSATSSLLVDYLA</sequence>
<feature type="compositionally biased region" description="Basic and acidic residues" evidence="1">
    <location>
        <begin position="59"/>
        <end position="68"/>
    </location>
</feature>
<reference evidence="3" key="1">
    <citation type="submission" date="2018-08" db="EMBL/GenBank/DDBJ databases">
        <authorList>
            <person name="Jin W."/>
            <person name="Wang H."/>
            <person name="Yang Y."/>
            <person name="Li M."/>
            <person name="Liu J."/>
        </authorList>
    </citation>
    <scope>NUCLEOTIDE SEQUENCE</scope>
    <source>
        <strain evidence="3">AESS21</strain>
    </source>
</reference>
<dbReference type="Proteomes" id="UP000615687">
    <property type="component" value="Unassembled WGS sequence"/>
</dbReference>
<reference evidence="3" key="3">
    <citation type="journal article" date="2021" name="Microorganisms">
        <title>Bacterial Dimethylsulfoniopropionate Biosynthesis in the East China Sea.</title>
        <authorList>
            <person name="Liu J."/>
            <person name="Zhang Y."/>
            <person name="Liu J."/>
            <person name="Zhong H."/>
            <person name="Williams B.T."/>
            <person name="Zheng Y."/>
            <person name="Curson A.R.J."/>
            <person name="Sun C."/>
            <person name="Sun H."/>
            <person name="Song D."/>
            <person name="Wagner Mackenzie B."/>
            <person name="Bermejo Martinez A."/>
            <person name="Todd J.D."/>
            <person name="Zhang X.H."/>
        </authorList>
    </citation>
    <scope>NUCLEOTIDE SEQUENCE</scope>
    <source>
        <strain evidence="3">AESS21</strain>
    </source>
</reference>
<evidence type="ECO:0000313" key="5">
    <source>
        <dbReference type="Proteomes" id="UP000705379"/>
    </source>
</evidence>
<evidence type="ECO:0000313" key="4">
    <source>
        <dbReference type="Proteomes" id="UP000615687"/>
    </source>
</evidence>
<dbReference type="EMBL" id="JACYXJ010000003">
    <property type="protein sequence ID" value="MBD8876290.1"/>
    <property type="molecule type" value="Genomic_DNA"/>
</dbReference>
<proteinExistence type="predicted"/>
<evidence type="ECO:0000313" key="2">
    <source>
        <dbReference type="EMBL" id="MBD8876290.1"/>
    </source>
</evidence>
<dbReference type="AlphaFoldDB" id="A0A927Q533"/>
<evidence type="ECO:0000313" key="3">
    <source>
        <dbReference type="EMBL" id="MBS8260347.1"/>
    </source>
</evidence>
<accession>A0A927Q533</accession>
<organism evidence="3 5">
    <name type="scientific">Roseibium polysiphoniae</name>
    <dbReference type="NCBI Taxonomy" id="2571221"/>
    <lineage>
        <taxon>Bacteria</taxon>
        <taxon>Pseudomonadati</taxon>
        <taxon>Pseudomonadota</taxon>
        <taxon>Alphaproteobacteria</taxon>
        <taxon>Hyphomicrobiales</taxon>
        <taxon>Stappiaceae</taxon>
        <taxon>Roseibium</taxon>
    </lineage>
</organism>
<keyword evidence="4" id="KW-1185">Reference proteome</keyword>
<feature type="compositionally biased region" description="Low complexity" evidence="1">
    <location>
        <begin position="110"/>
        <end position="154"/>
    </location>
</feature>